<name>A0ABR6EWW1_9SPHI</name>
<sequence>MLYSKYTILVFLLFYFGISYGQTVQVTNVQDAGPGSLRAALEGIPSLRTLPYIIQFSIPGPATNDGSRTIRLRTALPVIPSNVTIDASTQPWTALGISGAKVILEPEVPGTTFSGLRIGEGNVYLTPVSNVEIYGLYLKDFAKITDLRNVNQNQGSGIVVNYRSSDLKIGAPGKGNVISGNLNGIWIQTPYYNSAATVISPISIQSNLIGVNYDGVTAKSNVAGIKASLDETSINIGGDNANEGNVISANQYNLVIDRINQYNNLRYEINIINNKIGTDYSGTIDYQRLALFLSSAALEISGVKINAMSANLTMRNNVVSGNRTVGISIKSSDFVLTGNRIGTGITGTENLKNGIGIKIETDAKGTIGGGDTGDGNVIAFNDFGFESVSSKSVKITRNSFYCNVNTGIGLSNFIPQPYIQLLVKRPGFVSGKATPSSEVELFYTDNCPNCEGKEYFATILTGSDGRWQYNVPQNRNVTATASLQNMTTSPFANGDLLPNEAIVEDVTCLGNGSIKVLEPRVGIIFKWNKVLSDGTRVPLGNAQEILNLEEGQYELIINDGCKIIEHAPLFEIKDQRLGEAVIIAPTPACGQNTFTLTAHAERGKGAVAYEWFDQVTGASKGFGRQITLPQGSYYVIARDEAGCEKTSAVVTINRKPMPVVMTNALQITQASCGQANGAITGLTIDDVTGTVSYVWDKLNENTNAVLIAGIATTLDLTGQEGGRYRLTVTDNGSCSPVIREFNITIRNTISITAGQIRNTTCNLDNGRISNVVIYNADQYEWFDPAGISLGKKLGYVSGTTLPLMLDLKVGTYRLLASLSNATCTQSSTFTVAATPLPDYQFTPSISPTTCELINGRIVLNYAAGSPIPVAHQWKDINNVDRTGTVRELKDLEAGTYTLFTYDGNGCEVKLGPFVVGYTPLLVIEPASGVVTDDGCSLLRGSVKEVRVNGGIAPYTFTWTNEAGARVQSTQDLIGVPGGKYTLTVKDQTACGLAISQVYTVGNPSFVIPTPVMHDLRVCYATEIMLPVITPEEGTYQLFQNEADVTPIMESTNGRFVFKASKTADYFLRRKLGSCTSEFKKVKVEVTNDNLDIKNTMTPNGDGMNDYWLIAGLPEKVNVDIKLYSRSGQLVYESLGQYDKPFDGRFRGKDLPAGVYYYVIDLRADCKPLGGSLTLLR</sequence>
<evidence type="ECO:0000313" key="1">
    <source>
        <dbReference type="EMBL" id="MBB2149768.1"/>
    </source>
</evidence>
<dbReference type="InterPro" id="IPR012334">
    <property type="entry name" value="Pectin_lyas_fold"/>
</dbReference>
<dbReference type="EMBL" id="WNXC01000004">
    <property type="protein sequence ID" value="MBB2149768.1"/>
    <property type="molecule type" value="Genomic_DNA"/>
</dbReference>
<dbReference type="Pfam" id="PF13585">
    <property type="entry name" value="CHU_C"/>
    <property type="match status" value="1"/>
</dbReference>
<organism evidence="1 2">
    <name type="scientific">Pedobacter gandavensis</name>
    <dbReference type="NCBI Taxonomy" id="2679963"/>
    <lineage>
        <taxon>Bacteria</taxon>
        <taxon>Pseudomonadati</taxon>
        <taxon>Bacteroidota</taxon>
        <taxon>Sphingobacteriia</taxon>
        <taxon>Sphingobacteriales</taxon>
        <taxon>Sphingobacteriaceae</taxon>
        <taxon>Pedobacter</taxon>
    </lineage>
</organism>
<keyword evidence="2" id="KW-1185">Reference proteome</keyword>
<dbReference type="Proteomes" id="UP000636110">
    <property type="component" value="Unassembled WGS sequence"/>
</dbReference>
<dbReference type="InterPro" id="IPR026341">
    <property type="entry name" value="T9SS_type_B"/>
</dbReference>
<gene>
    <name evidence="1" type="ORF">GM920_12740</name>
</gene>
<comment type="caution">
    <text evidence="1">The sequence shown here is derived from an EMBL/GenBank/DDBJ whole genome shotgun (WGS) entry which is preliminary data.</text>
</comment>
<protein>
    <submittedName>
        <fullName evidence="1">T9SS type B sorting domain-containing protein</fullName>
    </submittedName>
</protein>
<dbReference type="NCBIfam" id="TIGR04131">
    <property type="entry name" value="Bac_Flav_CTERM"/>
    <property type="match status" value="1"/>
</dbReference>
<proteinExistence type="predicted"/>
<accession>A0ABR6EWW1</accession>
<reference evidence="1 2" key="1">
    <citation type="submission" date="2019-11" db="EMBL/GenBank/DDBJ databases">
        <title>Description of Pedobacter sp. LMG 31462T.</title>
        <authorList>
            <person name="Carlier A."/>
            <person name="Qi S."/>
            <person name="Vandamme P."/>
        </authorList>
    </citation>
    <scope>NUCLEOTIDE SEQUENCE [LARGE SCALE GENOMIC DNA]</scope>
    <source>
        <strain evidence="1 2">LMG 31462</strain>
    </source>
</reference>
<dbReference type="RefSeq" id="WP_182957799.1">
    <property type="nucleotide sequence ID" value="NZ_WNXC01000004.1"/>
</dbReference>
<evidence type="ECO:0000313" key="2">
    <source>
        <dbReference type="Proteomes" id="UP000636110"/>
    </source>
</evidence>
<dbReference type="InterPro" id="IPR006626">
    <property type="entry name" value="PbH1"/>
</dbReference>
<dbReference type="SMART" id="SM00710">
    <property type="entry name" value="PbH1"/>
    <property type="match status" value="6"/>
</dbReference>
<dbReference type="Gene3D" id="2.160.20.10">
    <property type="entry name" value="Single-stranded right-handed beta-helix, Pectin lyase-like"/>
    <property type="match status" value="1"/>
</dbReference>